<evidence type="ECO:0000256" key="1">
    <source>
        <dbReference type="SAM" id="Coils"/>
    </source>
</evidence>
<evidence type="ECO:0000313" key="3">
    <source>
        <dbReference type="RefSeq" id="XP_008472228.1"/>
    </source>
</evidence>
<accession>A0A1S3D2T0</accession>
<dbReference type="RefSeq" id="XP_026679549.1">
    <property type="nucleotide sequence ID" value="XM_026823748.1"/>
</dbReference>
<organism evidence="2 3">
    <name type="scientific">Diaphorina citri</name>
    <name type="common">Asian citrus psyllid</name>
    <dbReference type="NCBI Taxonomy" id="121845"/>
    <lineage>
        <taxon>Eukaryota</taxon>
        <taxon>Metazoa</taxon>
        <taxon>Ecdysozoa</taxon>
        <taxon>Arthropoda</taxon>
        <taxon>Hexapoda</taxon>
        <taxon>Insecta</taxon>
        <taxon>Pterygota</taxon>
        <taxon>Neoptera</taxon>
        <taxon>Paraneoptera</taxon>
        <taxon>Hemiptera</taxon>
        <taxon>Sternorrhyncha</taxon>
        <taxon>Psylloidea</taxon>
        <taxon>Psyllidae</taxon>
        <taxon>Diaphorininae</taxon>
        <taxon>Diaphorina</taxon>
    </lineage>
</organism>
<feature type="coiled-coil region" evidence="1">
    <location>
        <begin position="105"/>
        <end position="181"/>
    </location>
</feature>
<gene>
    <name evidence="3 4" type="primary">LOC103509393</name>
</gene>
<reference evidence="3 4" key="1">
    <citation type="submission" date="2025-04" db="UniProtKB">
        <authorList>
            <consortium name="RefSeq"/>
        </authorList>
    </citation>
    <scope>IDENTIFICATION</scope>
</reference>
<proteinExistence type="predicted"/>
<dbReference type="KEGG" id="dci:103509393"/>
<dbReference type="GeneID" id="103509393"/>
<evidence type="ECO:0000313" key="2">
    <source>
        <dbReference type="Proteomes" id="UP000079169"/>
    </source>
</evidence>
<feature type="coiled-coil region" evidence="1">
    <location>
        <begin position="449"/>
        <end position="613"/>
    </location>
</feature>
<dbReference type="PaxDb" id="121845-A0A1S3D2T0"/>
<dbReference type="OMA" id="NNECHAL"/>
<dbReference type="RefSeq" id="XP_008472228.1">
    <property type="nucleotide sequence ID" value="XM_008474006.2"/>
</dbReference>
<evidence type="ECO:0000313" key="4">
    <source>
        <dbReference type="RefSeq" id="XP_026679549.1"/>
    </source>
</evidence>
<keyword evidence="1" id="KW-0175">Coiled coil</keyword>
<dbReference type="Proteomes" id="UP000079169">
    <property type="component" value="Unplaced"/>
</dbReference>
<keyword evidence="2" id="KW-1185">Reference proteome</keyword>
<name>A0A1S3D2T0_DIACI</name>
<sequence>MKKANEKPKRQFDDNPYSATFTLAEPINMKTKLKDRVQMLIRKCENYALLVDLNRTILEKIRRLECCVMCLYRNKTILLTKVQYILDCKESRRNEKTIICLEAELKQKTEDVANMCTEIANLRESRNQCLTKKDEADACATQTAQEGEELSRENRQLVDEVAAVKRKNDERRKEFEKAKNEMVYGFEQSVISYKEQEKSHHETLENFTTETATLRDQIQIKAQKTADLKAQIRQNIEEKKTILERTGILAQNYETLNQAVEDRDEDLQTCHQDRVEMVKKREEQEQEIVKVKKDIEIFQSEKEMSEVQMASFTIIRESNEMTQSRFNRFIKKLTDENAYLRKRIEDLKLPISDEGDIENLKETIQNLSGNIKHLLKNFDNFLGDKICFERETDKLKICFVKILKRQKRLHGCDMRKDCNKDREVIEQKKQLCQILQNVGNAKDFLIERIGHLEKNIIDKDDHLKELKEERKELCLNYEKQWAQTEMYEQILEKYLKNKNFLERNADILSKNNEALLNKEGELKEKLEKLRGKLTIKTEERDVVLNENKDLVTKLKNLEDMLKAEQDNSRKLKNQAIHAFESQYCNFKETLATLDKTNRQRNFLEGRNAFLNNECHALNSKFNLLIEGNRILENIIEIQKCEIQTLPSEERYDIGYNDCYECQCCENGSQASSGCTNTYYINHKH</sequence>
<feature type="coiled-coil region" evidence="1">
    <location>
        <begin position="274"/>
        <end position="301"/>
    </location>
</feature>
<protein>
    <submittedName>
        <fullName evidence="3">WEB family protein At1g65010, chloroplastic isoform X1</fullName>
    </submittedName>
    <submittedName>
        <fullName evidence="4">WEB family protein At1g65010, chloroplastic isoform X2</fullName>
    </submittedName>
</protein>
<dbReference type="AlphaFoldDB" id="A0A1S3D2T0"/>